<feature type="region of interest" description="Disordered" evidence="1">
    <location>
        <begin position="1"/>
        <end position="57"/>
    </location>
</feature>
<comment type="caution">
    <text evidence="2">The sequence shown here is derived from an EMBL/GenBank/DDBJ whole genome shotgun (WGS) entry which is preliminary data.</text>
</comment>
<dbReference type="AlphaFoldDB" id="A0A1J5P6H1"/>
<evidence type="ECO:0000313" key="2">
    <source>
        <dbReference type="EMBL" id="OIQ66810.1"/>
    </source>
</evidence>
<reference evidence="2" key="1">
    <citation type="submission" date="2016-10" db="EMBL/GenBank/DDBJ databases">
        <title>Sequence of Gallionella enrichment culture.</title>
        <authorList>
            <person name="Poehlein A."/>
            <person name="Muehling M."/>
            <person name="Daniel R."/>
        </authorList>
    </citation>
    <scope>NUCLEOTIDE SEQUENCE</scope>
</reference>
<protein>
    <submittedName>
        <fullName evidence="2">Uncharacterized protein</fullName>
    </submittedName>
</protein>
<name>A0A1J5P6H1_9ZZZZ</name>
<feature type="region of interest" description="Disordered" evidence="1">
    <location>
        <begin position="140"/>
        <end position="167"/>
    </location>
</feature>
<evidence type="ECO:0000256" key="1">
    <source>
        <dbReference type="SAM" id="MobiDB-lite"/>
    </source>
</evidence>
<dbReference type="EMBL" id="MLJW01006346">
    <property type="protein sequence ID" value="OIQ66810.1"/>
    <property type="molecule type" value="Genomic_DNA"/>
</dbReference>
<proteinExistence type="predicted"/>
<organism evidence="2">
    <name type="scientific">mine drainage metagenome</name>
    <dbReference type="NCBI Taxonomy" id="410659"/>
    <lineage>
        <taxon>unclassified sequences</taxon>
        <taxon>metagenomes</taxon>
        <taxon>ecological metagenomes</taxon>
    </lineage>
</organism>
<sequence>MASVDSRGSVAPRLPASTPSRRSADGRNEVSSRSAPASSASRASRPSARLRSSVRRSTPRCIARYSGAHICSIGSPAGGSIFSTSAPSARSRASAAGPGRFSARLTMRVPASGLNAAPWRGVSAACSELDAAAAITSRARSVRSCNRRDPRRTRSPCCRQPPGRRRA</sequence>
<gene>
    <name evidence="2" type="ORF">GALL_516160</name>
</gene>
<feature type="compositionally biased region" description="Low complexity" evidence="1">
    <location>
        <begin position="31"/>
        <end position="51"/>
    </location>
</feature>
<accession>A0A1J5P6H1</accession>